<organism evidence="2 3">
    <name type="scientific">Ancylobacter amanitiformis</name>
    <dbReference type="NCBI Taxonomy" id="217069"/>
    <lineage>
        <taxon>Bacteria</taxon>
        <taxon>Pseudomonadati</taxon>
        <taxon>Pseudomonadota</taxon>
        <taxon>Alphaproteobacteria</taxon>
        <taxon>Hyphomicrobiales</taxon>
        <taxon>Xanthobacteraceae</taxon>
        <taxon>Ancylobacter</taxon>
    </lineage>
</organism>
<dbReference type="Proteomes" id="UP001235094">
    <property type="component" value="Unassembled WGS sequence"/>
</dbReference>
<sequence>MRNIEPAGATARYAPHLASHLAAHVAAAGRLMSAGRFEEADILVADVLAVAPEQVDALLLRATGAMARGALEPGFELMAALAGRHPGRADVIANLGAAHAALGRSEEAFICLEQAAQLAPDDGLRRAELAALLLARDEPVKARAEILAVQRLAEAADDVPLAAEGWSLAARLLIREGKAAMAEASLRRALELRPAHAPDLALLADLLAMMARAEEALAVAEQAYLAAPANPAYAVARAGCLMEVGRLGEAEAALRRVLAITPHDISAADALARVSILQGDAARGLAAFGQVVRRTEGAPGVLLAMARLLRLNGDLEKALAFTEQAVQQAPEAPEASQLCNHLRLALGRMAQVWPERDAAAPPLPDVTAVVIPAHLTAGEIVLLARFAGRRPADGGPMPCHCEPALLPLLQGMVGIRATAAPAPADAVALSALPGLLGVGPRDLARPPYLAVDAARHARWGAAMAHLPRPWIGLVPENGALGLQLAPLAAALAGHGTLISLAFDAARAQVSECPDVVDAGADMADARDLAAILSHLDLVAGHPGLALHMAGAMGAAAVALVPAALPWAFAHREGVALWYPSVRVLRQTRPGQWADPLRALAAIASRLTRRDAGPLGASIEEN</sequence>
<reference evidence="2 3" key="1">
    <citation type="submission" date="2023-07" db="EMBL/GenBank/DDBJ databases">
        <title>Genomic Encyclopedia of Type Strains, Phase IV (KMG-IV): sequencing the most valuable type-strain genomes for metagenomic binning, comparative biology and taxonomic classification.</title>
        <authorList>
            <person name="Goeker M."/>
        </authorList>
    </citation>
    <scope>NUCLEOTIDE SEQUENCE [LARGE SCALE GENOMIC DNA]</scope>
    <source>
        <strain evidence="2 3">DSM 15561</strain>
    </source>
</reference>
<dbReference type="Pfam" id="PF13181">
    <property type="entry name" value="TPR_8"/>
    <property type="match status" value="2"/>
</dbReference>
<dbReference type="PANTHER" id="PTHR12558:SF33">
    <property type="entry name" value="BLL7664 PROTEIN"/>
    <property type="match status" value="1"/>
</dbReference>
<dbReference type="Gene3D" id="1.25.40.10">
    <property type="entry name" value="Tetratricopeptide repeat domain"/>
    <property type="match status" value="3"/>
</dbReference>
<dbReference type="SMART" id="SM00028">
    <property type="entry name" value="TPR"/>
    <property type="match status" value="5"/>
</dbReference>
<accession>A0ABU0LL82</accession>
<dbReference type="SUPFAM" id="SSF53756">
    <property type="entry name" value="UDP-Glycosyltransferase/glycogen phosphorylase"/>
    <property type="match status" value="1"/>
</dbReference>
<dbReference type="Gene3D" id="3.40.50.2000">
    <property type="entry name" value="Glycogen Phosphorylase B"/>
    <property type="match status" value="1"/>
</dbReference>
<proteinExistence type="predicted"/>
<evidence type="ECO:0000313" key="3">
    <source>
        <dbReference type="Proteomes" id="UP001235094"/>
    </source>
</evidence>
<keyword evidence="3" id="KW-1185">Reference proteome</keyword>
<gene>
    <name evidence="2" type="ORF">QOZ99_000341</name>
</gene>
<keyword evidence="1" id="KW-0802">TPR repeat</keyword>
<comment type="caution">
    <text evidence="2">The sequence shown here is derived from an EMBL/GenBank/DDBJ whole genome shotgun (WGS) entry which is preliminary data.</text>
</comment>
<dbReference type="InterPro" id="IPR019734">
    <property type="entry name" value="TPR_rpt"/>
</dbReference>
<dbReference type="Pfam" id="PF14559">
    <property type="entry name" value="TPR_19"/>
    <property type="match status" value="2"/>
</dbReference>
<dbReference type="RefSeq" id="WP_306888149.1">
    <property type="nucleotide sequence ID" value="NZ_JAUSVR010000001.1"/>
</dbReference>
<name>A0ABU0LL82_9HYPH</name>
<dbReference type="PANTHER" id="PTHR12558">
    <property type="entry name" value="CELL DIVISION CYCLE 16,23,27"/>
    <property type="match status" value="1"/>
</dbReference>
<evidence type="ECO:0000256" key="1">
    <source>
        <dbReference type="PROSITE-ProRule" id="PRU00339"/>
    </source>
</evidence>
<feature type="repeat" description="TPR" evidence="1">
    <location>
        <begin position="89"/>
        <end position="122"/>
    </location>
</feature>
<dbReference type="InterPro" id="IPR011990">
    <property type="entry name" value="TPR-like_helical_dom_sf"/>
</dbReference>
<evidence type="ECO:0000313" key="2">
    <source>
        <dbReference type="EMBL" id="MDQ0509464.1"/>
    </source>
</evidence>
<dbReference type="PROSITE" id="PS50005">
    <property type="entry name" value="TPR"/>
    <property type="match status" value="1"/>
</dbReference>
<dbReference type="SUPFAM" id="SSF48452">
    <property type="entry name" value="TPR-like"/>
    <property type="match status" value="2"/>
</dbReference>
<dbReference type="EMBL" id="JAUSVR010000001">
    <property type="protein sequence ID" value="MDQ0509464.1"/>
    <property type="molecule type" value="Genomic_DNA"/>
</dbReference>
<protein>
    <submittedName>
        <fullName evidence="2">Tetratricopeptide (TPR) repeat protein</fullName>
    </submittedName>
</protein>